<dbReference type="InterPro" id="IPR045112">
    <property type="entry name" value="PPAN-like"/>
</dbReference>
<proteinExistence type="predicted"/>
<gene>
    <name evidence="4" type="primary">LOC100367267</name>
</gene>
<dbReference type="InterPro" id="IPR007109">
    <property type="entry name" value="Brix"/>
</dbReference>
<dbReference type="PANTHER" id="PTHR12661">
    <property type="entry name" value="PETER PAN-RELATED"/>
    <property type="match status" value="1"/>
</dbReference>
<evidence type="ECO:0000259" key="2">
    <source>
        <dbReference type="PROSITE" id="PS50833"/>
    </source>
</evidence>
<dbReference type="RefSeq" id="XP_006817726.1">
    <property type="nucleotide sequence ID" value="XM_006817663.1"/>
</dbReference>
<dbReference type="Pfam" id="PF04427">
    <property type="entry name" value="Brix"/>
    <property type="match status" value="1"/>
</dbReference>
<evidence type="ECO:0000256" key="1">
    <source>
        <dbReference type="SAM" id="MobiDB-lite"/>
    </source>
</evidence>
<feature type="compositionally biased region" description="Basic residues" evidence="1">
    <location>
        <begin position="398"/>
        <end position="421"/>
    </location>
</feature>
<feature type="compositionally biased region" description="Basic and acidic residues" evidence="1">
    <location>
        <begin position="242"/>
        <end position="256"/>
    </location>
</feature>
<dbReference type="PANTHER" id="PTHR12661:SF5">
    <property type="entry name" value="SUPPRESSOR OF SWI4 1 HOMOLOG"/>
    <property type="match status" value="1"/>
</dbReference>
<evidence type="ECO:0000313" key="3">
    <source>
        <dbReference type="Proteomes" id="UP000694865"/>
    </source>
</evidence>
<dbReference type="PROSITE" id="PS50833">
    <property type="entry name" value="BRIX"/>
    <property type="match status" value="1"/>
</dbReference>
<dbReference type="Proteomes" id="UP000694865">
    <property type="component" value="Unplaced"/>
</dbReference>
<feature type="region of interest" description="Disordered" evidence="1">
    <location>
        <begin position="241"/>
        <end position="421"/>
    </location>
</feature>
<feature type="compositionally biased region" description="Basic and acidic residues" evidence="1">
    <location>
        <begin position="338"/>
        <end position="359"/>
    </location>
</feature>
<feature type="compositionally biased region" description="Polar residues" evidence="1">
    <location>
        <begin position="14"/>
        <end position="25"/>
    </location>
</feature>
<reference evidence="4" key="1">
    <citation type="submission" date="2025-08" db="UniProtKB">
        <authorList>
            <consortium name="RefSeq"/>
        </authorList>
    </citation>
    <scope>IDENTIFICATION</scope>
    <source>
        <tissue evidence="4">Testes</tissue>
    </source>
</reference>
<feature type="compositionally biased region" description="Basic residues" evidence="1">
    <location>
        <begin position="1"/>
        <end position="12"/>
    </location>
</feature>
<name>A0ABM0MCI5_SACKO</name>
<dbReference type="SMART" id="SM00879">
    <property type="entry name" value="Brix"/>
    <property type="match status" value="1"/>
</dbReference>
<feature type="compositionally biased region" description="Acidic residues" evidence="1">
    <location>
        <begin position="287"/>
        <end position="296"/>
    </location>
</feature>
<feature type="region of interest" description="Disordered" evidence="1">
    <location>
        <begin position="1"/>
        <end position="26"/>
    </location>
</feature>
<feature type="domain" description="Brix" evidence="2">
    <location>
        <begin position="29"/>
        <end position="248"/>
    </location>
</feature>
<keyword evidence="3" id="KW-1185">Reference proteome</keyword>
<organism evidence="3 4">
    <name type="scientific">Saccoglossus kowalevskii</name>
    <name type="common">Acorn worm</name>
    <dbReference type="NCBI Taxonomy" id="10224"/>
    <lineage>
        <taxon>Eukaryota</taxon>
        <taxon>Metazoa</taxon>
        <taxon>Hemichordata</taxon>
        <taxon>Enteropneusta</taxon>
        <taxon>Harrimaniidae</taxon>
        <taxon>Saccoglossus</taxon>
    </lineage>
</organism>
<dbReference type="GeneID" id="100367267"/>
<sequence length="421" mass="48705">MARQRRKKRKSKQGGTTTESENSDLTKAPHSFVFHRGLVGRNIKQLVVDMRRVMEPYTASNLKVHKKNVLKDFLSVSGLLGVSHIIVFTKTEAGINLKVSRLPRGPTLTFKVNSYCLNKDIVSSLKHHSMYSGQFKQHPLLVLNNFAREGLHVKLMATMFQNMFPSINVNRVKLNSIRRCVLLNFNPETNLIDFRHYSIKVVPIGMSRGIKKLIQTRIPNMSRYSDVSEYLLKQLKEKRRKLQENNVKRKQTEKEKHKIKTIAGMERKKEMENDEDSDVEGPTADVSSEEDVADDAEWFRREVGEEPDPDSFPSQSRKPPPKRKLTTERSGGPWKKAKREEKPTAKLEDKRKWKVETKQKSKSGPVKVLGKFSKKVNPKDKRQFQKGKQSKKTDKKMSNVHKKKQSHVKKSSQSHKTKRKR</sequence>
<accession>A0ABM0MCI5</accession>
<evidence type="ECO:0000313" key="4">
    <source>
        <dbReference type="RefSeq" id="XP_006817726.1"/>
    </source>
</evidence>
<protein>
    <submittedName>
        <fullName evidence="4">Suppressor of SWI4 1 homolog</fullName>
    </submittedName>
</protein>